<keyword evidence="4" id="KW-1185">Reference proteome</keyword>
<proteinExistence type="predicted"/>
<feature type="region of interest" description="Disordered" evidence="1">
    <location>
        <begin position="1"/>
        <end position="109"/>
    </location>
</feature>
<feature type="compositionally biased region" description="Acidic residues" evidence="1">
    <location>
        <begin position="19"/>
        <end position="56"/>
    </location>
</feature>
<dbReference type="Pfam" id="PF26456">
    <property type="entry name" value="DUF8135"/>
    <property type="match status" value="1"/>
</dbReference>
<dbReference type="Proteomes" id="UP000198397">
    <property type="component" value="Unassembled WGS sequence"/>
</dbReference>
<feature type="compositionally biased region" description="Basic and acidic residues" evidence="1">
    <location>
        <begin position="1"/>
        <end position="10"/>
    </location>
</feature>
<gene>
    <name evidence="3" type="ORF">SAMN06264855_12019</name>
</gene>
<evidence type="ECO:0000313" key="4">
    <source>
        <dbReference type="Proteomes" id="UP000198397"/>
    </source>
</evidence>
<evidence type="ECO:0000256" key="1">
    <source>
        <dbReference type="SAM" id="MobiDB-lite"/>
    </source>
</evidence>
<dbReference type="RefSeq" id="WP_089385663.1">
    <property type="nucleotide sequence ID" value="NZ_FZNQ01000020.1"/>
</dbReference>
<accession>A0A238XMA0</accession>
<sequence>MSGDDRKSDEDPFAALEANGDDQSADDDPFTALETDDDGDQPADEDPFAALEDDVDGPPADDPPADEDPFAAIQEGDTSSPTGSAGDHAVGTDEDPFAALTEGDGVDIDDPFERMEVDELHDDEVWEALAADEEYDTVGPGAMTDGVDHVVNKRLYCQRCPHLSEPPETACTHEDGEILEVLEGNEFRVRNCPMVGEDGPQFDTHS</sequence>
<dbReference type="OrthoDB" id="204982at2157"/>
<dbReference type="InterPro" id="IPR058448">
    <property type="entry name" value="DUF8135"/>
</dbReference>
<evidence type="ECO:0000259" key="2">
    <source>
        <dbReference type="Pfam" id="PF26456"/>
    </source>
</evidence>
<name>A0A238XMA0_HALVU</name>
<dbReference type="AlphaFoldDB" id="A0A238XMA0"/>
<feature type="domain" description="DUF8135" evidence="2">
    <location>
        <begin position="149"/>
        <end position="198"/>
    </location>
</feature>
<reference evidence="3 4" key="1">
    <citation type="submission" date="2017-06" db="EMBL/GenBank/DDBJ databases">
        <authorList>
            <person name="Kim H.J."/>
            <person name="Triplett B.A."/>
        </authorList>
    </citation>
    <scope>NUCLEOTIDE SEQUENCE [LARGE SCALE GENOMIC DNA]</scope>
    <source>
        <strain evidence="3 4">DSM 8800</strain>
    </source>
</reference>
<dbReference type="EMBL" id="FZNQ01000020">
    <property type="protein sequence ID" value="SNR60136.1"/>
    <property type="molecule type" value="Genomic_DNA"/>
</dbReference>
<evidence type="ECO:0000313" key="3">
    <source>
        <dbReference type="EMBL" id="SNR60136.1"/>
    </source>
</evidence>
<protein>
    <recommendedName>
        <fullName evidence="2">DUF8135 domain-containing protein</fullName>
    </recommendedName>
</protein>
<organism evidence="3 4">
    <name type="scientific">Halorubrum vacuolatum</name>
    <name type="common">Natronobacterium vacuolatum</name>
    <dbReference type="NCBI Taxonomy" id="63740"/>
    <lineage>
        <taxon>Archaea</taxon>
        <taxon>Methanobacteriati</taxon>
        <taxon>Methanobacteriota</taxon>
        <taxon>Stenosarchaea group</taxon>
        <taxon>Halobacteria</taxon>
        <taxon>Halobacteriales</taxon>
        <taxon>Haloferacaceae</taxon>
        <taxon>Halorubrum</taxon>
    </lineage>
</organism>